<evidence type="ECO:0000313" key="3">
    <source>
        <dbReference type="Proteomes" id="UP000265120"/>
    </source>
</evidence>
<dbReference type="CTD" id="402886"/>
<dbReference type="RefSeq" id="XP_016895301.1">
    <property type="nucleotide sequence ID" value="XM_017039812.2"/>
</dbReference>
<dbReference type="PANTHER" id="PTHR13192">
    <property type="entry name" value="MY011 PROTEIN"/>
    <property type="match status" value="1"/>
</dbReference>
<dbReference type="GO" id="GO:0009235">
    <property type="term" value="P:cobalamin metabolic process"/>
    <property type="evidence" value="ECO:0007669"/>
    <property type="project" value="InterPro"/>
</dbReference>
<dbReference type="Proteomes" id="UP000265120">
    <property type="component" value="Chromosome 16"/>
</dbReference>
<accession>A0A3P8WI36</accession>
<proteinExistence type="predicted"/>
<dbReference type="Pfam" id="PF10229">
    <property type="entry name" value="MMADHC"/>
    <property type="match status" value="1"/>
</dbReference>
<dbReference type="OrthoDB" id="10263782at2759"/>
<reference evidence="2" key="2">
    <citation type="submission" date="2025-08" db="UniProtKB">
        <authorList>
            <consortium name="Ensembl"/>
        </authorList>
    </citation>
    <scope>IDENTIFICATION</scope>
</reference>
<dbReference type="GO" id="GO:0005739">
    <property type="term" value="C:mitochondrion"/>
    <property type="evidence" value="ECO:0007669"/>
    <property type="project" value="TreeGrafter"/>
</dbReference>
<reference evidence="2" key="3">
    <citation type="submission" date="2025-09" db="UniProtKB">
        <authorList>
            <consortium name="Ensembl"/>
        </authorList>
    </citation>
    <scope>IDENTIFICATION</scope>
</reference>
<evidence type="ECO:0000256" key="1">
    <source>
        <dbReference type="SAM" id="MobiDB-lite"/>
    </source>
</evidence>
<reference evidence="2 3" key="1">
    <citation type="journal article" date="2014" name="Nat. Genet.">
        <title>Whole-genome sequence of a flatfish provides insights into ZW sex chromosome evolution and adaptation to a benthic lifestyle.</title>
        <authorList>
            <person name="Chen S."/>
            <person name="Zhang G."/>
            <person name="Shao C."/>
            <person name="Huang Q."/>
            <person name="Liu G."/>
            <person name="Zhang P."/>
            <person name="Song W."/>
            <person name="An N."/>
            <person name="Chalopin D."/>
            <person name="Volff J.N."/>
            <person name="Hong Y."/>
            <person name="Li Q."/>
            <person name="Sha Z."/>
            <person name="Zhou H."/>
            <person name="Xie M."/>
            <person name="Yu Q."/>
            <person name="Liu Y."/>
            <person name="Xiang H."/>
            <person name="Wang N."/>
            <person name="Wu K."/>
            <person name="Yang C."/>
            <person name="Zhou Q."/>
            <person name="Liao X."/>
            <person name="Yang L."/>
            <person name="Hu Q."/>
            <person name="Zhang J."/>
            <person name="Meng L."/>
            <person name="Jin L."/>
            <person name="Tian Y."/>
            <person name="Lian J."/>
            <person name="Yang J."/>
            <person name="Miao G."/>
            <person name="Liu S."/>
            <person name="Liang Z."/>
            <person name="Yan F."/>
            <person name="Li Y."/>
            <person name="Sun B."/>
            <person name="Zhang H."/>
            <person name="Zhang J."/>
            <person name="Zhu Y."/>
            <person name="Du M."/>
            <person name="Zhao Y."/>
            <person name="Schartl M."/>
            <person name="Tang Q."/>
            <person name="Wang J."/>
        </authorList>
    </citation>
    <scope>NUCLEOTIDE SEQUENCE</scope>
</reference>
<dbReference type="AlphaFoldDB" id="A0A3P8WI36"/>
<dbReference type="PANTHER" id="PTHR13192:SF3">
    <property type="entry name" value="COBALAMIN TRAFFICKING PROTEIN CBLD"/>
    <property type="match status" value="1"/>
</dbReference>
<evidence type="ECO:0008006" key="4">
    <source>
        <dbReference type="Google" id="ProtNLM"/>
    </source>
</evidence>
<evidence type="ECO:0000313" key="2">
    <source>
        <dbReference type="Ensembl" id="ENSCSEP00000024320.1"/>
    </source>
</evidence>
<dbReference type="InterPro" id="IPR019362">
    <property type="entry name" value="MMADHC"/>
</dbReference>
<protein>
    <recommendedName>
        <fullName evidence="4">Metabolism of cobalamin associated D</fullName>
    </recommendedName>
</protein>
<feature type="region of interest" description="Disordered" evidence="1">
    <location>
        <begin position="93"/>
        <end position="141"/>
    </location>
</feature>
<dbReference type="STRING" id="244447.ENSCSEP00000024320"/>
<name>A0A3P8WI36_CYNSE</name>
<keyword evidence="3" id="KW-1185">Reference proteome</keyword>
<feature type="region of interest" description="Disordered" evidence="1">
    <location>
        <begin position="41"/>
        <end position="63"/>
    </location>
</feature>
<dbReference type="InParanoid" id="A0A3P8WI36"/>
<organism evidence="2 3">
    <name type="scientific">Cynoglossus semilaevis</name>
    <name type="common">Tongue sole</name>
    <dbReference type="NCBI Taxonomy" id="244447"/>
    <lineage>
        <taxon>Eukaryota</taxon>
        <taxon>Metazoa</taxon>
        <taxon>Chordata</taxon>
        <taxon>Craniata</taxon>
        <taxon>Vertebrata</taxon>
        <taxon>Euteleostomi</taxon>
        <taxon>Actinopterygii</taxon>
        <taxon>Neopterygii</taxon>
        <taxon>Teleostei</taxon>
        <taxon>Neoteleostei</taxon>
        <taxon>Acanthomorphata</taxon>
        <taxon>Carangaria</taxon>
        <taxon>Pleuronectiformes</taxon>
        <taxon>Pleuronectoidei</taxon>
        <taxon>Cynoglossidae</taxon>
        <taxon>Cynoglossinae</taxon>
        <taxon>Cynoglossus</taxon>
    </lineage>
</organism>
<dbReference type="FunCoup" id="A0A3P8WI36">
    <property type="interactions" value="1263"/>
</dbReference>
<dbReference type="GeneTree" id="ENSGT00390000015050"/>
<dbReference type="Ensembl" id="ENSCSET00000024648.1">
    <property type="protein sequence ID" value="ENSCSEP00000024320.1"/>
    <property type="gene ID" value="ENSCSEG00000015528.1"/>
</dbReference>
<dbReference type="OMA" id="PPDSHIM"/>
<feature type="compositionally biased region" description="Polar residues" evidence="1">
    <location>
        <begin position="130"/>
        <end position="139"/>
    </location>
</feature>
<sequence length="297" mass="32824">MAGVRQVLCRRAQLVTYIPALHVLVNRVTGARTFAATILSGCEKPSRGPSPDTEPKKAESSENLDFLGLQDSRFLLPGNLGFDCHLEGLTMQQQQQQQQKKKTTGPEGLLCPSSGDKKELTLTEDGSDQADPQNMSRSDQCFDDSTVECSIQPCPQQLQKDFQMMFPDAPPSALTVVTVTQRTVNDMTAWSPEVEQEREVLLSKFVGGAQQICSALQSEGFWADFIEPSCGLPFFGPYTNNTLFETDERYRHLGFQIEDLGCCRVIGHRLWGTHVFVGTIVTEAPPTSSVMKRLQGS</sequence>
<dbReference type="GeneID" id="103392355"/>